<protein>
    <submittedName>
        <fullName evidence="1">TGRM2 protein</fullName>
    </submittedName>
</protein>
<sequence length="227" mass="25018">AVEGMELLQKLYNLLEAKDFKTRMEGVALLLDLCKTSPQLISTNIVQVCRVSSLFLSFSCFPKPVAVKLIQGQFMDDITWSQKAGKVLIKIPGCHGPHFQGNSHGLKIALCHSGKTCVSLVDKVALMKEFSHRRSELNGQALLDVAEHLSVLVGWVYPTSPEVVQRYALPVLWSFLGNKALPVRSANICTVVSKLDCALYTAMGTKLQKHQAASQHPHVQQNLSNIL</sequence>
<feature type="non-terminal residue" evidence="1">
    <location>
        <position position="1"/>
    </location>
</feature>
<name>A0A7K9WQ79_9PASS</name>
<accession>A0A7K9WQ79</accession>
<evidence type="ECO:0000313" key="1">
    <source>
        <dbReference type="EMBL" id="NXI87237.1"/>
    </source>
</evidence>
<dbReference type="AlphaFoldDB" id="A0A7K9WQ79"/>
<comment type="caution">
    <text evidence="1">The sequence shown here is derived from an EMBL/GenBank/DDBJ whole genome shotgun (WGS) entry which is preliminary data.</text>
</comment>
<evidence type="ECO:0000313" key="2">
    <source>
        <dbReference type="Proteomes" id="UP000561178"/>
    </source>
</evidence>
<dbReference type="Proteomes" id="UP000561178">
    <property type="component" value="Unassembled WGS sequence"/>
</dbReference>
<keyword evidence="2" id="KW-1185">Reference proteome</keyword>
<proteinExistence type="predicted"/>
<dbReference type="EMBL" id="VXAC01007671">
    <property type="protein sequence ID" value="NXI87237.1"/>
    <property type="molecule type" value="Genomic_DNA"/>
</dbReference>
<feature type="non-terminal residue" evidence="1">
    <location>
        <position position="227"/>
    </location>
</feature>
<organism evidence="1 2">
    <name type="scientific">Rhipidura dahli</name>
    <dbReference type="NCBI Taxonomy" id="667186"/>
    <lineage>
        <taxon>Eukaryota</taxon>
        <taxon>Metazoa</taxon>
        <taxon>Chordata</taxon>
        <taxon>Craniata</taxon>
        <taxon>Vertebrata</taxon>
        <taxon>Euteleostomi</taxon>
        <taxon>Archelosauria</taxon>
        <taxon>Archosauria</taxon>
        <taxon>Dinosauria</taxon>
        <taxon>Saurischia</taxon>
        <taxon>Theropoda</taxon>
        <taxon>Coelurosauria</taxon>
        <taxon>Aves</taxon>
        <taxon>Neognathae</taxon>
        <taxon>Neoaves</taxon>
        <taxon>Telluraves</taxon>
        <taxon>Australaves</taxon>
        <taxon>Passeriformes</taxon>
        <taxon>Rhipiduridae</taxon>
        <taxon>Rhipidura</taxon>
    </lineage>
</organism>
<reference evidence="1 2" key="1">
    <citation type="submission" date="2019-09" db="EMBL/GenBank/DDBJ databases">
        <title>Bird 10,000 Genomes (B10K) Project - Family phase.</title>
        <authorList>
            <person name="Zhang G."/>
        </authorList>
    </citation>
    <scope>NUCLEOTIDE SEQUENCE [LARGE SCALE GENOMIC DNA]</scope>
    <source>
        <strain evidence="1">B10K-DU-001-49</strain>
        <tissue evidence="1">Muscle</tissue>
    </source>
</reference>
<gene>
    <name evidence="1" type="primary">Togaram2</name>
    <name evidence="1" type="ORF">RHIDAH_R04863</name>
</gene>